<reference evidence="2 3" key="1">
    <citation type="submission" date="2016-07" db="EMBL/GenBank/DDBJ databases">
        <title>Pervasive Adenine N6-methylation of Active Genes in Fungi.</title>
        <authorList>
            <consortium name="DOE Joint Genome Institute"/>
            <person name="Mondo S.J."/>
            <person name="Dannebaum R.O."/>
            <person name="Kuo R.C."/>
            <person name="Labutti K."/>
            <person name="Haridas S."/>
            <person name="Kuo A."/>
            <person name="Salamov A."/>
            <person name="Ahrendt S.R."/>
            <person name="Lipzen A."/>
            <person name="Sullivan W."/>
            <person name="Andreopoulos W.B."/>
            <person name="Clum A."/>
            <person name="Lindquist E."/>
            <person name="Daum C."/>
            <person name="Ramamoorthy G.K."/>
            <person name="Gryganskyi A."/>
            <person name="Culley D."/>
            <person name="Magnuson J.K."/>
            <person name="James T.Y."/>
            <person name="O'Malley M.A."/>
            <person name="Stajich J.E."/>
            <person name="Spatafora J.W."/>
            <person name="Visel A."/>
            <person name="Grigoriev I.V."/>
        </authorList>
    </citation>
    <scope>NUCLEOTIDE SEQUENCE [LARGE SCALE GENOMIC DNA]</scope>
    <source>
        <strain evidence="2 3">JEL800</strain>
    </source>
</reference>
<protein>
    <submittedName>
        <fullName evidence="2">Uncharacterized protein</fullName>
    </submittedName>
</protein>
<evidence type="ECO:0000256" key="1">
    <source>
        <dbReference type="SAM" id="MobiDB-lite"/>
    </source>
</evidence>
<accession>A0A1Y2AKX5</accession>
<dbReference type="AlphaFoldDB" id="A0A1Y2AKX5"/>
<feature type="compositionally biased region" description="Low complexity" evidence="1">
    <location>
        <begin position="119"/>
        <end position="134"/>
    </location>
</feature>
<dbReference type="EMBL" id="MCGO01000170">
    <property type="protein sequence ID" value="ORY22887.1"/>
    <property type="molecule type" value="Genomic_DNA"/>
</dbReference>
<evidence type="ECO:0000313" key="3">
    <source>
        <dbReference type="Proteomes" id="UP000193642"/>
    </source>
</evidence>
<dbReference type="Proteomes" id="UP000193642">
    <property type="component" value="Unassembled WGS sequence"/>
</dbReference>
<name>A0A1Y2AKX5_9FUNG</name>
<sequence>MIVESLDGIVYRLETLETKSTLLHQEVYSVATRQSDLKRALIQQQQQQQQPSSPSVSVGGTVGGADDLTHRLMSIELNMESLASAYVESLDSALSRQTTAFLGVVEELLKDPHGGLQRAKAAASGSPAPSPSVSKRASMRLSMPVVPDMGIKEGLSRLAHSLSRSGSSLSVVEDQEEEVPGVPGSVAK</sequence>
<feature type="region of interest" description="Disordered" evidence="1">
    <location>
        <begin position="119"/>
        <end position="138"/>
    </location>
</feature>
<gene>
    <name evidence="2" type="ORF">BCR33DRAFT_728410</name>
</gene>
<keyword evidence="3" id="KW-1185">Reference proteome</keyword>
<dbReference type="OrthoDB" id="2170655at2759"/>
<evidence type="ECO:0000313" key="2">
    <source>
        <dbReference type="EMBL" id="ORY22887.1"/>
    </source>
</evidence>
<feature type="region of interest" description="Disordered" evidence="1">
    <location>
        <begin position="164"/>
        <end position="188"/>
    </location>
</feature>
<proteinExistence type="predicted"/>
<comment type="caution">
    <text evidence="2">The sequence shown here is derived from an EMBL/GenBank/DDBJ whole genome shotgun (WGS) entry which is preliminary data.</text>
</comment>
<organism evidence="2 3">
    <name type="scientific">Rhizoclosmatium globosum</name>
    <dbReference type="NCBI Taxonomy" id="329046"/>
    <lineage>
        <taxon>Eukaryota</taxon>
        <taxon>Fungi</taxon>
        <taxon>Fungi incertae sedis</taxon>
        <taxon>Chytridiomycota</taxon>
        <taxon>Chytridiomycota incertae sedis</taxon>
        <taxon>Chytridiomycetes</taxon>
        <taxon>Chytridiales</taxon>
        <taxon>Chytriomycetaceae</taxon>
        <taxon>Rhizoclosmatium</taxon>
    </lineage>
</organism>